<feature type="chain" id="PRO_5037220611" evidence="1">
    <location>
        <begin position="19"/>
        <end position="153"/>
    </location>
</feature>
<evidence type="ECO:0000313" key="2">
    <source>
        <dbReference type="EMBL" id="MBK8571982.1"/>
    </source>
</evidence>
<dbReference type="InterPro" id="IPR032577">
    <property type="entry name" value="DUF4920"/>
</dbReference>
<name>A0A936F2K8_9BACT</name>
<dbReference type="EMBL" id="JADKCH010000002">
    <property type="protein sequence ID" value="MBK8571982.1"/>
    <property type="molecule type" value="Genomic_DNA"/>
</dbReference>
<protein>
    <submittedName>
        <fullName evidence="2">DUF4920 domain-containing protein</fullName>
    </submittedName>
</protein>
<dbReference type="Proteomes" id="UP000709959">
    <property type="component" value="Unassembled WGS sequence"/>
</dbReference>
<gene>
    <name evidence="2" type="ORF">IPN91_04895</name>
</gene>
<accession>A0A936F2K8</accession>
<reference evidence="2 3" key="1">
    <citation type="submission" date="2020-10" db="EMBL/GenBank/DDBJ databases">
        <title>Connecting structure to function with the recovery of over 1000 high-quality activated sludge metagenome-assembled genomes encoding full-length rRNA genes using long-read sequencing.</title>
        <authorList>
            <person name="Singleton C.M."/>
            <person name="Petriglieri F."/>
            <person name="Kristensen J.M."/>
            <person name="Kirkegaard R.H."/>
            <person name="Michaelsen T.Y."/>
            <person name="Andersen M.H."/>
            <person name="Karst S.M."/>
            <person name="Dueholm M.S."/>
            <person name="Nielsen P.H."/>
            <person name="Albertsen M."/>
        </authorList>
    </citation>
    <scope>NUCLEOTIDE SEQUENCE [LARGE SCALE GENOMIC DNA]</scope>
    <source>
        <strain evidence="2">OdNE_18-Q3-R46-58_MAXAC.008</strain>
    </source>
</reference>
<keyword evidence="1" id="KW-0732">Signal</keyword>
<dbReference type="AlphaFoldDB" id="A0A936F2K8"/>
<feature type="signal peptide" evidence="1">
    <location>
        <begin position="1"/>
        <end position="18"/>
    </location>
</feature>
<sequence length="153" mass="16641">MKLFQALPLLLVPALLMAAGPVHYGKPFTVKEETRISDILANPEKFAGKKVKVRGAVTNVCAERGCFLNLKGDKKFQELQFKVDDGVIVFPADALGKVAVAEGVISLKVLSEQEQKDMCPIEAKALNRKFDPAKIKGPLKIVRLEGLGADLLN</sequence>
<proteinExistence type="predicted"/>
<evidence type="ECO:0000313" key="3">
    <source>
        <dbReference type="Proteomes" id="UP000709959"/>
    </source>
</evidence>
<evidence type="ECO:0000256" key="1">
    <source>
        <dbReference type="SAM" id="SignalP"/>
    </source>
</evidence>
<comment type="caution">
    <text evidence="2">The sequence shown here is derived from an EMBL/GenBank/DDBJ whole genome shotgun (WGS) entry which is preliminary data.</text>
</comment>
<organism evidence="2 3">
    <name type="scientific">Candidatus Geothrix odensensis</name>
    <dbReference type="NCBI Taxonomy" id="2954440"/>
    <lineage>
        <taxon>Bacteria</taxon>
        <taxon>Pseudomonadati</taxon>
        <taxon>Acidobacteriota</taxon>
        <taxon>Holophagae</taxon>
        <taxon>Holophagales</taxon>
        <taxon>Holophagaceae</taxon>
        <taxon>Geothrix</taxon>
    </lineage>
</organism>
<dbReference type="Pfam" id="PF16267">
    <property type="entry name" value="DUF4920"/>
    <property type="match status" value="1"/>
</dbReference>